<proteinExistence type="predicted"/>
<dbReference type="RefSeq" id="WP_123872000.1">
    <property type="nucleotide sequence ID" value="NZ_CP033931.1"/>
</dbReference>
<dbReference type="AlphaFoldDB" id="A0A3G6TL52"/>
<dbReference type="KEGG" id="cben:EG339_21760"/>
<reference evidence="2" key="1">
    <citation type="submission" date="2018-11" db="EMBL/GenBank/DDBJ databases">
        <title>Proposal to divide the Flavobacteriaceae and reorganize its genera based on Amino Acid Identity values calculated from whole genome sequences.</title>
        <authorList>
            <person name="Nicholson A.C."/>
            <person name="Gulvik C.A."/>
            <person name="Whitney A.M."/>
            <person name="Humrighouse B.W."/>
            <person name="Bell M."/>
            <person name="Holmes B."/>
            <person name="Steigerwalt A.G."/>
            <person name="Villarma A."/>
            <person name="Sheth M."/>
            <person name="Batra D."/>
            <person name="Pryor J."/>
            <person name="Bernardet J.-F."/>
            <person name="Hugo C."/>
            <person name="Kampfer P."/>
            <person name="Newman J."/>
            <person name="McQuiston J.R."/>
        </authorList>
    </citation>
    <scope>NUCLEOTIDE SEQUENCE [LARGE SCALE GENOMIC DNA]</scope>
    <source>
        <strain evidence="2">G0229</strain>
    </source>
</reference>
<keyword evidence="2" id="KW-1185">Reference proteome</keyword>
<dbReference type="EMBL" id="CP033932">
    <property type="protein sequence ID" value="AZB27024.1"/>
    <property type="molecule type" value="Genomic_DNA"/>
</dbReference>
<name>A0A3G6TL52_9FLAO</name>
<accession>A0A3G6TL52</accession>
<evidence type="ECO:0000313" key="2">
    <source>
        <dbReference type="Proteomes" id="UP000271193"/>
    </source>
</evidence>
<protein>
    <submittedName>
        <fullName evidence="1">Uncharacterized protein</fullName>
    </submittedName>
</protein>
<dbReference type="Proteomes" id="UP000271193">
    <property type="component" value="Chromosome"/>
</dbReference>
<sequence length="54" mass="6218">MWLERLGFKAGDMLRLTVREKLLIIEPLGDDSLAAHDYKAALQEVKQHLKKLSQ</sequence>
<organism evidence="1 2">
    <name type="scientific">Chryseobacterium bernardetii</name>
    <dbReference type="NCBI Taxonomy" id="1241978"/>
    <lineage>
        <taxon>Bacteria</taxon>
        <taxon>Pseudomonadati</taxon>
        <taxon>Bacteroidota</taxon>
        <taxon>Flavobacteriia</taxon>
        <taxon>Flavobacteriales</taxon>
        <taxon>Weeksellaceae</taxon>
        <taxon>Chryseobacterium group</taxon>
        <taxon>Chryseobacterium</taxon>
    </lineage>
</organism>
<evidence type="ECO:0000313" key="1">
    <source>
        <dbReference type="EMBL" id="AZB27024.1"/>
    </source>
</evidence>
<dbReference type="OrthoDB" id="9803936at2"/>
<gene>
    <name evidence="1" type="ORF">EG339_21760</name>
</gene>